<keyword evidence="2" id="KW-1185">Reference proteome</keyword>
<reference evidence="1" key="1">
    <citation type="submission" date="2021-06" db="EMBL/GenBank/DDBJ databases">
        <authorList>
            <person name="Kallberg Y."/>
            <person name="Tangrot J."/>
            <person name="Rosling A."/>
        </authorList>
    </citation>
    <scope>NUCLEOTIDE SEQUENCE</scope>
    <source>
        <strain evidence="1">MA461A</strain>
    </source>
</reference>
<comment type="caution">
    <text evidence="1">The sequence shown here is derived from an EMBL/GenBank/DDBJ whole genome shotgun (WGS) entry which is preliminary data.</text>
</comment>
<evidence type="ECO:0000313" key="1">
    <source>
        <dbReference type="EMBL" id="CAG8565097.1"/>
    </source>
</evidence>
<dbReference type="EMBL" id="CAJVQC010006281">
    <property type="protein sequence ID" value="CAG8565097.1"/>
    <property type="molecule type" value="Genomic_DNA"/>
</dbReference>
<accession>A0ACA9M9K8</accession>
<organism evidence="1 2">
    <name type="scientific">Racocetra persica</name>
    <dbReference type="NCBI Taxonomy" id="160502"/>
    <lineage>
        <taxon>Eukaryota</taxon>
        <taxon>Fungi</taxon>
        <taxon>Fungi incertae sedis</taxon>
        <taxon>Mucoromycota</taxon>
        <taxon>Glomeromycotina</taxon>
        <taxon>Glomeromycetes</taxon>
        <taxon>Diversisporales</taxon>
        <taxon>Gigasporaceae</taxon>
        <taxon>Racocetra</taxon>
    </lineage>
</organism>
<dbReference type="Proteomes" id="UP000789920">
    <property type="component" value="Unassembled WGS sequence"/>
</dbReference>
<gene>
    <name evidence="1" type="ORF">RPERSI_LOCUS4525</name>
</gene>
<name>A0ACA9M9K8_9GLOM</name>
<proteinExistence type="predicted"/>
<evidence type="ECO:0000313" key="2">
    <source>
        <dbReference type="Proteomes" id="UP000789920"/>
    </source>
</evidence>
<sequence length="243" mass="29319">MLWDVKYHTGENSIKEIIEKSKKINKRIEGEEIIIGDIIYWRKRFPDHKIKYLNDYPNVNQLFIYRKDKKRTNEILDEVSSKKNRTKTYPYSKTLKVKMSNITLHEELYDAQFDLREERRIHQNQRIIEEKDIIIQDTVNQYEKIGENTVRHIISDINNSVNESNRFNKCESSNSSYSSYDEYKDLMQDINEMTQNSEREDKEYLEVIKILRNIQKDQASQIEEIKGKMPINRKNVNYEHISE</sequence>
<protein>
    <submittedName>
        <fullName evidence="1">28746_t:CDS:1</fullName>
    </submittedName>
</protein>